<protein>
    <submittedName>
        <fullName evidence="1">Uncharacterized protein</fullName>
    </submittedName>
</protein>
<evidence type="ECO:0000313" key="1">
    <source>
        <dbReference type="EMBL" id="PRQ03147.1"/>
    </source>
</evidence>
<reference evidence="1 2" key="1">
    <citation type="submission" date="2018-03" db="EMBL/GenBank/DDBJ databases">
        <title>Draft Genome Sequences of the Obligatory Marine Myxobacteria Enhygromyxa salina SWB007.</title>
        <authorList>
            <person name="Poehlein A."/>
            <person name="Moghaddam J.A."/>
            <person name="Harms H."/>
            <person name="Alanjari M."/>
            <person name="Koenig G.M."/>
            <person name="Daniel R."/>
            <person name="Schaeberle T.F."/>
        </authorList>
    </citation>
    <scope>NUCLEOTIDE SEQUENCE [LARGE SCALE GENOMIC DNA]</scope>
    <source>
        <strain evidence="1 2">SWB007</strain>
    </source>
</reference>
<sequence>MGGEDATLSRINACNVVVCVALGSLVLGCRPTDADDAATGTETGSTESTTTTGVNIGGWGEAYSPDLLIHVYGPTPAATYNYDLHVQIRGYDVEDECEC</sequence>
<evidence type="ECO:0000313" key="2">
    <source>
        <dbReference type="Proteomes" id="UP000238823"/>
    </source>
</evidence>
<organism evidence="1 2">
    <name type="scientific">Enhygromyxa salina</name>
    <dbReference type="NCBI Taxonomy" id="215803"/>
    <lineage>
        <taxon>Bacteria</taxon>
        <taxon>Pseudomonadati</taxon>
        <taxon>Myxococcota</taxon>
        <taxon>Polyangia</taxon>
        <taxon>Nannocystales</taxon>
        <taxon>Nannocystaceae</taxon>
        <taxon>Enhygromyxa</taxon>
    </lineage>
</organism>
<name>A0A2S9YDF4_9BACT</name>
<gene>
    <name evidence="1" type="ORF">ENSA7_54180</name>
</gene>
<dbReference type="AlphaFoldDB" id="A0A2S9YDF4"/>
<comment type="caution">
    <text evidence="1">The sequence shown here is derived from an EMBL/GenBank/DDBJ whole genome shotgun (WGS) entry which is preliminary data.</text>
</comment>
<dbReference type="EMBL" id="PVNL01000110">
    <property type="protein sequence ID" value="PRQ03147.1"/>
    <property type="molecule type" value="Genomic_DNA"/>
</dbReference>
<proteinExistence type="predicted"/>
<accession>A0A2S9YDF4</accession>
<dbReference type="Proteomes" id="UP000238823">
    <property type="component" value="Unassembled WGS sequence"/>
</dbReference>